<dbReference type="InterPro" id="IPR022450">
    <property type="entry name" value="TsaD"/>
</dbReference>
<dbReference type="RefSeq" id="WP_012808277.1">
    <property type="nucleotide sequence ID" value="NC_013203.1"/>
</dbReference>
<feature type="binding site" evidence="8">
    <location>
        <position position="758"/>
    </location>
    <ligand>
        <name>substrate</name>
    </ligand>
</feature>
<sequence length="832" mass="87318">MLAIKNDTSVVLAVDTSTDMLACTVARLTKRNADAAVAAAADGASAADGGFNVEVLASTDHLCRRQANVELVSSVQEALVAADLTMADVDAVIAGRGPGSFTGVRIGVATAKGISCGSGLPLYGASALDAMAFSAWKVGVRGTVGVVADAMRGEVYPGIYLLDDAGAHRTFPVETVFKADACVEEWSSRTDKDQFTLTGNGLVKYRERFERAGFSTYTDEATWFPTGEGLVRAVCMPEYQQAGAGDPALVLPIYTRLSDAEESERKRLGLKEPATVALTGVDDELANIHLQLRPMTVNDLDQVAELEAATYAKAAHSTWSKQMFYDELSGVGRSWWLAHDRGTVIGFAGGRLAGAQFEVEEVVVTPERRRQGIASKLVERVAYDAQMLGASAITLEVEEDNAPAQGAYSKLGFTEVGRRPGYYGSDCAALLMTAQLPLAVGAGFEARNPEPHTSVRPWPIVAGERSEETLAALREAGDLILSLESSCDETAMCIMDSHGVVCANVVATQIDFHARFGGVVPEIASRKHTEAIVGLFEETMARAGAHFGCDTLVPSDLAAVGVTAGPGLVGALVVGVAFAKGFCVATDLPLIPVHHLEGHLLANLFETPDLEPPFVASLVSGGNTMLVHVRAWGDYVVLGSTIDDAVGEAFDKVAKALGLGYPGGPVISKLAAQGNPKAIHFPRAMMHSGDYSFSLSGLKTAVITYIEGENRAGRAINLPDLAASFEQAVIDVQVAKAKTAVEETGVSDFCVGGGVAANPALRAAYKETFGKMGVRVTVPPMSVCGDNAAMIAVGALRSYRTQGFSPLTLDANPNAQLGLWSSDAAPVIPSGM</sequence>
<dbReference type="GO" id="GO:0002949">
    <property type="term" value="P:tRNA threonylcarbamoyladenosine modification"/>
    <property type="evidence" value="ECO:0007669"/>
    <property type="project" value="UniProtKB-UniRule"/>
</dbReference>
<dbReference type="PRINTS" id="PR00789">
    <property type="entry name" value="OSIALOPTASE"/>
</dbReference>
<dbReference type="SUPFAM" id="SSF55729">
    <property type="entry name" value="Acyl-CoA N-acyltransferases (Nat)"/>
    <property type="match status" value="1"/>
</dbReference>
<evidence type="ECO:0000256" key="8">
    <source>
        <dbReference type="HAMAP-Rule" id="MF_01445"/>
    </source>
</evidence>
<keyword evidence="10" id="KW-0378">Hydrolase</keyword>
<evidence type="ECO:0000256" key="5">
    <source>
        <dbReference type="ARBA" id="ARBA00023004"/>
    </source>
</evidence>
<feature type="binding site" evidence="8">
    <location>
        <position position="599"/>
    </location>
    <ligand>
        <name>Fe cation</name>
        <dbReference type="ChEBI" id="CHEBI:24875"/>
    </ligand>
</feature>
<keyword evidence="2 8" id="KW-0808">Transferase</keyword>
<comment type="caution">
    <text evidence="8">Lacks conserved residue(s) required for the propagation of feature annotation.</text>
</comment>
<dbReference type="NCBIfam" id="TIGR00329">
    <property type="entry name" value="gcp_kae1"/>
    <property type="match status" value="1"/>
</dbReference>
<dbReference type="STRING" id="521095.Apar_0181"/>
<dbReference type="eggNOG" id="COG1214">
    <property type="taxonomic scope" value="Bacteria"/>
</dbReference>
<name>C8W929_LANP1</name>
<dbReference type="InterPro" id="IPR022496">
    <property type="entry name" value="T6A_TsaB"/>
</dbReference>
<dbReference type="Proteomes" id="UP000000960">
    <property type="component" value="Chromosome"/>
</dbReference>
<keyword evidence="3 8" id="KW-0819">tRNA processing</keyword>
<dbReference type="eggNOG" id="COG0533">
    <property type="taxonomic scope" value="Bacteria"/>
</dbReference>
<keyword evidence="11" id="KW-1185">Reference proteome</keyword>
<evidence type="ECO:0000256" key="1">
    <source>
        <dbReference type="ARBA" id="ARBA00022490"/>
    </source>
</evidence>
<dbReference type="GO" id="GO:0006508">
    <property type="term" value="P:proteolysis"/>
    <property type="evidence" value="ECO:0007669"/>
    <property type="project" value="UniProtKB-KW"/>
</dbReference>
<feature type="binding site" evidence="8">
    <location>
        <position position="595"/>
    </location>
    <ligand>
        <name>Fe cation</name>
        <dbReference type="ChEBI" id="CHEBI:24875"/>
    </ligand>
</feature>
<evidence type="ECO:0000313" key="11">
    <source>
        <dbReference type="Proteomes" id="UP000000960"/>
    </source>
</evidence>
<dbReference type="InterPro" id="IPR000182">
    <property type="entry name" value="GNAT_dom"/>
</dbReference>
<dbReference type="PANTHER" id="PTHR11735:SF6">
    <property type="entry name" value="TRNA N6-ADENOSINE THREONYLCARBAMOYLTRANSFERASE, MITOCHONDRIAL"/>
    <property type="match status" value="1"/>
</dbReference>
<dbReference type="KEGG" id="apv:Apar_0181"/>
<evidence type="ECO:0000256" key="6">
    <source>
        <dbReference type="ARBA" id="ARBA00023315"/>
    </source>
</evidence>
<keyword evidence="5 8" id="KW-0408">Iron</keyword>
<dbReference type="GO" id="GO:0005506">
    <property type="term" value="F:iron ion binding"/>
    <property type="evidence" value="ECO:0007669"/>
    <property type="project" value="UniProtKB-UniRule"/>
</dbReference>
<dbReference type="NCBIfam" id="TIGR03725">
    <property type="entry name" value="T6A_YeaZ"/>
    <property type="match status" value="1"/>
</dbReference>
<dbReference type="eggNOG" id="COG0456">
    <property type="taxonomic scope" value="Bacteria"/>
</dbReference>
<dbReference type="SUPFAM" id="SSF53067">
    <property type="entry name" value="Actin-like ATPase domain"/>
    <property type="match status" value="4"/>
</dbReference>
<feature type="domain" description="N-acetyltransferase" evidence="9">
    <location>
        <begin position="290"/>
        <end position="437"/>
    </location>
</feature>
<dbReference type="FunFam" id="3.30.420.40:FF:000040">
    <property type="entry name" value="tRNA N6-adenosine threonylcarbamoyltransferase"/>
    <property type="match status" value="1"/>
</dbReference>
<dbReference type="AlphaFoldDB" id="C8W929"/>
<dbReference type="EC" id="2.3.1.234" evidence="8"/>
<keyword evidence="6 8" id="KW-0012">Acyltransferase</keyword>
<dbReference type="InterPro" id="IPR016181">
    <property type="entry name" value="Acyl_CoA_acyltransferase"/>
</dbReference>
<gene>
    <name evidence="8" type="primary">tsaD</name>
    <name evidence="10" type="ordered locus">Apar_0181</name>
</gene>
<evidence type="ECO:0000256" key="4">
    <source>
        <dbReference type="ARBA" id="ARBA00022723"/>
    </source>
</evidence>
<keyword evidence="10" id="KW-0645">Protease</keyword>
<evidence type="ECO:0000259" key="9">
    <source>
        <dbReference type="PROSITE" id="PS51186"/>
    </source>
</evidence>
<dbReference type="PANTHER" id="PTHR11735">
    <property type="entry name" value="TRNA N6-ADENOSINE THREONYLCARBAMOYLTRANSFERASE"/>
    <property type="match status" value="1"/>
</dbReference>
<feature type="binding site" evidence="8">
    <location>
        <begin position="618"/>
        <end position="622"/>
    </location>
    <ligand>
        <name>substrate</name>
    </ligand>
</feature>
<dbReference type="EMBL" id="CP001721">
    <property type="protein sequence ID" value="ACV50617.1"/>
    <property type="molecule type" value="Genomic_DNA"/>
</dbReference>
<keyword evidence="4 8" id="KW-0479">Metal-binding</keyword>
<dbReference type="GO" id="GO:0008233">
    <property type="term" value="F:peptidase activity"/>
    <property type="evidence" value="ECO:0007669"/>
    <property type="project" value="UniProtKB-KW"/>
</dbReference>
<dbReference type="HOGENOM" id="CLU_013921_1_0_11"/>
<comment type="subcellular location">
    <subcellularLocation>
        <location evidence="8">Cytoplasm</location>
    </subcellularLocation>
</comment>
<comment type="catalytic activity">
    <reaction evidence="7 8">
        <text>L-threonylcarbamoyladenylate + adenosine(37) in tRNA = N(6)-L-threonylcarbamoyladenosine(37) in tRNA + AMP + H(+)</text>
        <dbReference type="Rhea" id="RHEA:37059"/>
        <dbReference type="Rhea" id="RHEA-COMP:10162"/>
        <dbReference type="Rhea" id="RHEA-COMP:10163"/>
        <dbReference type="ChEBI" id="CHEBI:15378"/>
        <dbReference type="ChEBI" id="CHEBI:73682"/>
        <dbReference type="ChEBI" id="CHEBI:74411"/>
        <dbReference type="ChEBI" id="CHEBI:74418"/>
        <dbReference type="ChEBI" id="CHEBI:456215"/>
        <dbReference type="EC" id="2.3.1.234"/>
    </reaction>
</comment>
<dbReference type="Pfam" id="PF00583">
    <property type="entry name" value="Acetyltransf_1"/>
    <property type="match status" value="1"/>
</dbReference>
<comment type="cofactor">
    <cofactor evidence="8">
        <name>Fe(2+)</name>
        <dbReference type="ChEBI" id="CHEBI:29033"/>
    </cofactor>
    <text evidence="8">Binds 1 Fe(2+) ion per subunit.</text>
</comment>
<dbReference type="Pfam" id="PF00814">
    <property type="entry name" value="TsaD"/>
    <property type="match status" value="2"/>
</dbReference>
<dbReference type="InterPro" id="IPR000905">
    <property type="entry name" value="Gcp-like_dom"/>
</dbReference>
<evidence type="ECO:0000313" key="10">
    <source>
        <dbReference type="EMBL" id="ACV50617.1"/>
    </source>
</evidence>
<accession>C8W929</accession>
<evidence type="ECO:0000256" key="7">
    <source>
        <dbReference type="ARBA" id="ARBA00048117"/>
    </source>
</evidence>
<dbReference type="CDD" id="cd24133">
    <property type="entry name" value="ASKHA_NBD_TsaD_bac"/>
    <property type="match status" value="1"/>
</dbReference>
<dbReference type="InterPro" id="IPR043129">
    <property type="entry name" value="ATPase_NBD"/>
</dbReference>
<feature type="binding site" evidence="8">
    <location>
        <position position="786"/>
    </location>
    <ligand>
        <name>Fe cation</name>
        <dbReference type="ChEBI" id="CHEBI:24875"/>
    </ligand>
</feature>
<feature type="binding site" evidence="8">
    <location>
        <position position="664"/>
    </location>
    <ligand>
        <name>substrate</name>
    </ligand>
</feature>
<dbReference type="NCBIfam" id="TIGR03723">
    <property type="entry name" value="T6A_TsaD_YgjD"/>
    <property type="match status" value="1"/>
</dbReference>
<comment type="similarity">
    <text evidence="8">Belongs to the KAE1 / TsaD family.</text>
</comment>
<dbReference type="GO" id="GO:0005829">
    <property type="term" value="C:cytosol"/>
    <property type="evidence" value="ECO:0007669"/>
    <property type="project" value="TreeGrafter"/>
</dbReference>
<dbReference type="CDD" id="cd04301">
    <property type="entry name" value="NAT_SF"/>
    <property type="match status" value="1"/>
</dbReference>
<dbReference type="OrthoDB" id="9806197at2"/>
<comment type="function">
    <text evidence="8">Required for the formation of a threonylcarbamoyl group on adenosine at position 37 (t(6)A37) in tRNAs that read codons beginning with adenine. Is involved in the transfer of the threonylcarbamoyl moiety of threonylcarbamoyl-AMP (TC-AMP) to the N6 group of A37, together with TsaE and TsaB. TsaD likely plays a direct catalytic role in this reaction.</text>
</comment>
<dbReference type="GeneID" id="84805722"/>
<proteinExistence type="inferred from homology"/>
<dbReference type="GO" id="GO:0061711">
    <property type="term" value="F:tRNA N(6)-L-threonylcarbamoyladenine synthase activity"/>
    <property type="evidence" value="ECO:0007669"/>
    <property type="project" value="UniProtKB-EC"/>
</dbReference>
<dbReference type="HAMAP" id="MF_01445">
    <property type="entry name" value="TsaD"/>
    <property type="match status" value="1"/>
</dbReference>
<protein>
    <recommendedName>
        <fullName evidence="8">tRNA N6-adenosine threonylcarbamoyltransferase</fullName>
        <ecNumber evidence="8">2.3.1.234</ecNumber>
    </recommendedName>
    <alternativeName>
        <fullName evidence="8">N6-L-threonylcarbamoyladenine synthase</fullName>
        <shortName evidence="8">t(6)A synthase</shortName>
    </alternativeName>
    <alternativeName>
        <fullName evidence="8">t(6)A37 threonylcarbamoyladenosine biosynthesis protein TsaD</fullName>
    </alternativeName>
    <alternativeName>
        <fullName evidence="8">tRNA threonylcarbamoyladenosine biosynthesis protein TsaD</fullName>
    </alternativeName>
</protein>
<dbReference type="PROSITE" id="PS51186">
    <property type="entry name" value="GNAT"/>
    <property type="match status" value="1"/>
</dbReference>
<keyword evidence="1 8" id="KW-0963">Cytoplasm</keyword>
<reference evidence="10 11" key="1">
    <citation type="journal article" date="2009" name="Stand. Genomic Sci.">
        <title>Complete genome sequence of Atopobium parvulum type strain (IPP 1246).</title>
        <authorList>
            <person name="Copeland A."/>
            <person name="Sikorski J."/>
            <person name="Lapidus A."/>
            <person name="Nolan M."/>
            <person name="Del Rio T.G."/>
            <person name="Lucas S."/>
            <person name="Chen F."/>
            <person name="Tice H."/>
            <person name="Pitluck S."/>
            <person name="Cheng J.F."/>
            <person name="Pukall R."/>
            <person name="Chertkov O."/>
            <person name="Brettin T."/>
            <person name="Han C."/>
            <person name="Detter J.C."/>
            <person name="Kuske C."/>
            <person name="Bruce D."/>
            <person name="Goodwin L."/>
            <person name="Ivanova N."/>
            <person name="Mavromatis K."/>
            <person name="Mikhailova N."/>
            <person name="Chen A."/>
            <person name="Palaniappan K."/>
            <person name="Chain P."/>
            <person name="Rohde M."/>
            <person name="Goker M."/>
            <person name="Bristow J."/>
            <person name="Eisen J.A."/>
            <person name="Markowitz V."/>
            <person name="Hugenholtz P."/>
            <person name="Kyrpides N.C."/>
            <person name="Klenk H.P."/>
            <person name="Detter J.C."/>
        </authorList>
    </citation>
    <scope>NUCLEOTIDE SEQUENCE [LARGE SCALE GENOMIC DNA]</scope>
    <source>
        <strain evidence="11">ATCC 33793 / DSM 20469 / CCUG 32760 / JCM 10300 / KCTC 3663 / VPI 0546 / 1246</strain>
    </source>
</reference>
<evidence type="ECO:0000256" key="3">
    <source>
        <dbReference type="ARBA" id="ARBA00022694"/>
    </source>
</evidence>
<feature type="binding site" evidence="8">
    <location>
        <position position="651"/>
    </location>
    <ligand>
        <name>substrate</name>
    </ligand>
</feature>
<dbReference type="InterPro" id="IPR017861">
    <property type="entry name" value="KAE1/TsaD"/>
</dbReference>
<organism evidence="10 11">
    <name type="scientific">Lancefieldella parvula (strain ATCC 33793 / DSM 20469 / CCUG 32760 / JCM 10300 / KCTC 3663 / VPI 0546 / 1246)</name>
    <name type="common">Atopobium parvulum</name>
    <dbReference type="NCBI Taxonomy" id="521095"/>
    <lineage>
        <taxon>Bacteria</taxon>
        <taxon>Bacillati</taxon>
        <taxon>Actinomycetota</taxon>
        <taxon>Coriobacteriia</taxon>
        <taxon>Coriobacteriales</taxon>
        <taxon>Atopobiaceae</taxon>
        <taxon>Lancefieldella</taxon>
    </lineage>
</organism>
<evidence type="ECO:0000256" key="2">
    <source>
        <dbReference type="ARBA" id="ARBA00022679"/>
    </source>
</evidence>
<dbReference type="Gene3D" id="3.30.420.40">
    <property type="match status" value="4"/>
</dbReference>
<dbReference type="Gene3D" id="3.40.630.30">
    <property type="match status" value="1"/>
</dbReference>